<proteinExistence type="predicted"/>
<reference evidence="2" key="1">
    <citation type="journal article" date="2008" name="Nat. Genet.">
        <title>The Pristionchus pacificus genome provides a unique perspective on nematode lifestyle and parasitism.</title>
        <authorList>
            <person name="Dieterich C."/>
            <person name="Clifton S.W."/>
            <person name="Schuster L.N."/>
            <person name="Chinwalla A."/>
            <person name="Delehaunty K."/>
            <person name="Dinkelacker I."/>
            <person name="Fulton L."/>
            <person name="Fulton R."/>
            <person name="Godfrey J."/>
            <person name="Minx P."/>
            <person name="Mitreva M."/>
            <person name="Roeseler W."/>
            <person name="Tian H."/>
            <person name="Witte H."/>
            <person name="Yang S.P."/>
            <person name="Wilson R.K."/>
            <person name="Sommer R.J."/>
        </authorList>
    </citation>
    <scope>NUCLEOTIDE SEQUENCE [LARGE SCALE GENOMIC DNA]</scope>
    <source>
        <strain evidence="2">PS312</strain>
    </source>
</reference>
<dbReference type="InterPro" id="IPR019428">
    <property type="entry name" value="7TM_GPCR_serpentine_rcpt_Str"/>
</dbReference>
<reference evidence="1" key="2">
    <citation type="submission" date="2022-06" db="UniProtKB">
        <authorList>
            <consortium name="EnsemblMetazoa"/>
        </authorList>
    </citation>
    <scope>IDENTIFICATION</scope>
    <source>
        <strain evidence="1">PS312</strain>
    </source>
</reference>
<dbReference type="PANTHER" id="PTHR45830:SF15">
    <property type="entry name" value="SERPENTINE RECEPTOR, CLASS I"/>
    <property type="match status" value="1"/>
</dbReference>
<keyword evidence="2" id="KW-1185">Reference proteome</keyword>
<dbReference type="EnsemblMetazoa" id="PPA30808.1">
    <property type="protein sequence ID" value="PPA30808.1"/>
    <property type="gene ID" value="WBGene00203674"/>
</dbReference>
<dbReference type="PANTHER" id="PTHR45830">
    <property type="entry name" value="SERPENTINE RECEPTOR, CLASS I"/>
    <property type="match status" value="1"/>
</dbReference>
<gene>
    <name evidence="1" type="primary">WBGene00203674</name>
</gene>
<sequence>MSSIWIDVARILVPIEGLAGMVLNILAVVVDGKVVATFYGPLMFHFPEWINNAICVAFATQVHTMWQILPAPSILQWLALSKSRYSNHMRMVLAYSIPIVFQALAWFMVPCLLPSDEFRHELAVSAKRFLGTNLSDFHLFGVRIKDENHVDCFDVAIFDVIPSFIVCYTVFVIGAFKVHNNFEISFKVEVSQIRSKLVSLGASISQRAKQMQLRFFLTQIAQVLLPLILTSVPLGAFSVTALIGQELRSFPFLIAIMMWPMPMLTALIYLGFVRKTAIKRRAQKQSKIAQMLMSLINTFLLHPLPLYILLQRSSTMTVNIRRGYVAMHCAFIAYELILFFLVRIYILLPYSGLYCEGPLCRMGLPNSVLLAIMSFSIVIVQPPFAYLIMQMHQMFMSEDSPFKLSTRHSISLLKHGIRTQIAMACVQIPLLSSNIVGFVIFGQQPDDAEELMRLYLFYITLIVNFSVLLFFILHTMITLKKSRLIAKSAQTQHLMQKLFEVFYWQLQGSLLNHVIPLTSVMIFMIVDTSNFPDAVLATMKLLLLVLFTLNSTQFCAIFIFMNATHLQILIDVMQAIRRFVTNSKVAPAGRSRTSKRQFSISMT</sequence>
<name>A0A2A6CPV2_PRIPA</name>
<accession>A0A2A6CPV2</accession>
<protein>
    <submittedName>
        <fullName evidence="1">G protein-coupled receptor</fullName>
    </submittedName>
</protein>
<dbReference type="AlphaFoldDB" id="A0A2A6CPV2"/>
<dbReference type="Proteomes" id="UP000005239">
    <property type="component" value="Unassembled WGS sequence"/>
</dbReference>
<dbReference type="Pfam" id="PF10326">
    <property type="entry name" value="7TM_GPCR_Str"/>
    <property type="match status" value="1"/>
</dbReference>
<evidence type="ECO:0000313" key="1">
    <source>
        <dbReference type="EnsemblMetazoa" id="PPA30808.1"/>
    </source>
</evidence>
<organism evidence="1 2">
    <name type="scientific">Pristionchus pacificus</name>
    <name type="common">Parasitic nematode worm</name>
    <dbReference type="NCBI Taxonomy" id="54126"/>
    <lineage>
        <taxon>Eukaryota</taxon>
        <taxon>Metazoa</taxon>
        <taxon>Ecdysozoa</taxon>
        <taxon>Nematoda</taxon>
        <taxon>Chromadorea</taxon>
        <taxon>Rhabditida</taxon>
        <taxon>Rhabditina</taxon>
        <taxon>Diplogasteromorpha</taxon>
        <taxon>Diplogasteroidea</taxon>
        <taxon>Neodiplogasteridae</taxon>
        <taxon>Pristionchus</taxon>
    </lineage>
</organism>
<evidence type="ECO:0000313" key="2">
    <source>
        <dbReference type="Proteomes" id="UP000005239"/>
    </source>
</evidence>
<accession>A0A8R1UKE8</accession>